<dbReference type="EMBL" id="JAGBKN010000010">
    <property type="protein sequence ID" value="MBO1516946.1"/>
    <property type="molecule type" value="Genomic_DNA"/>
</dbReference>
<organism evidence="2 3">
    <name type="scientific">Psychrobacter halodurans</name>
    <dbReference type="NCBI Taxonomy" id="2818439"/>
    <lineage>
        <taxon>Bacteria</taxon>
        <taxon>Pseudomonadati</taxon>
        <taxon>Pseudomonadota</taxon>
        <taxon>Gammaproteobacteria</taxon>
        <taxon>Moraxellales</taxon>
        <taxon>Moraxellaceae</taxon>
        <taxon>Psychrobacter</taxon>
    </lineage>
</organism>
<dbReference type="Proteomes" id="UP000664161">
    <property type="component" value="Unassembled WGS sequence"/>
</dbReference>
<evidence type="ECO:0000313" key="3">
    <source>
        <dbReference type="Proteomes" id="UP000664161"/>
    </source>
</evidence>
<dbReference type="InterPro" id="IPR011010">
    <property type="entry name" value="DNA_brk_join_enz"/>
</dbReference>
<protein>
    <submittedName>
        <fullName evidence="2">Site-specific integrase</fullName>
    </submittedName>
</protein>
<dbReference type="SUPFAM" id="SSF56349">
    <property type="entry name" value="DNA breaking-rejoining enzymes"/>
    <property type="match status" value="1"/>
</dbReference>
<dbReference type="GO" id="GO:0015074">
    <property type="term" value="P:DNA integration"/>
    <property type="evidence" value="ECO:0007669"/>
    <property type="project" value="InterPro"/>
</dbReference>
<comment type="caution">
    <text evidence="2">The sequence shown here is derived from an EMBL/GenBank/DDBJ whole genome shotgun (WGS) entry which is preliminary data.</text>
</comment>
<proteinExistence type="predicted"/>
<name>A0AAW4ITG0_9GAMM</name>
<gene>
    <name evidence="2" type="ORF">J3491_06315</name>
</gene>
<accession>A0AAW4ITG0</accession>
<dbReference type="RefSeq" id="WP_207969551.1">
    <property type="nucleotide sequence ID" value="NZ_JAGBKN010000010.1"/>
</dbReference>
<dbReference type="CDD" id="cd00397">
    <property type="entry name" value="DNA_BRE_C"/>
    <property type="match status" value="1"/>
</dbReference>
<evidence type="ECO:0000256" key="1">
    <source>
        <dbReference type="ARBA" id="ARBA00023172"/>
    </source>
</evidence>
<dbReference type="Gene3D" id="1.10.443.10">
    <property type="entry name" value="Intergrase catalytic core"/>
    <property type="match status" value="1"/>
</dbReference>
<evidence type="ECO:0000313" key="2">
    <source>
        <dbReference type="EMBL" id="MBO1516946.1"/>
    </source>
</evidence>
<keyword evidence="1" id="KW-0233">DNA recombination</keyword>
<dbReference type="GO" id="GO:0003677">
    <property type="term" value="F:DNA binding"/>
    <property type="evidence" value="ECO:0007669"/>
    <property type="project" value="InterPro"/>
</dbReference>
<reference evidence="2 3" key="1">
    <citation type="submission" date="2021-03" db="EMBL/GenBank/DDBJ databases">
        <authorList>
            <person name="Shang D.-D."/>
            <person name="Du Z.-J."/>
            <person name="Chen G.-J."/>
        </authorList>
    </citation>
    <scope>NUCLEOTIDE SEQUENCE [LARGE SCALE GENOMIC DNA]</scope>
    <source>
        <strain evidence="2 3">F2608</strain>
    </source>
</reference>
<sequence>MNLSIETSYTNEITTEESVFSNEQLGFIDEIRLPKVVRFIRADKFDDKFLNSSKDVWEFKYSGNLERISFKDMSCVEVKITKFLLIKYIYKNSPSHLGDRFRNIRKFFKYLSGAERRINFKESKNILIKSTDDNQFYFSIKFIVTTFILEGFPGFSIDDEYDLEVIKKPNSTRSSLYYEEYEDNIDLPTINIIQKGFIELNHILNTAKKDSISKSELKNASILALAFTTGMRPVQMSKLSAGDLKEDIPEDSLGIARYSLLVPYAKQARFTHKKVAIKLPEEIAFIILTYIHRLKLSDTDKLFELGEKSAVTCSEAINDQLFKFSPVEYRTQVLSGDILQIKYSMSQFRHHVGHSMAMSGASAEEIAYLLGHSSLVVARHYIFSSPETAIIRAKALGENAAYKQMIAMFMTSTIVKKSKWLGKKVSGFVHKDFHHEIGGCAYDDTCPFEQVRNCYGCLYFHPFKDKDHSEVLESIQSEVNDIITIADSTQCSRNPLLLVHEGTKFEIESVIARCSLMEDI</sequence>
<dbReference type="InterPro" id="IPR013762">
    <property type="entry name" value="Integrase-like_cat_sf"/>
</dbReference>
<dbReference type="GO" id="GO:0006310">
    <property type="term" value="P:DNA recombination"/>
    <property type="evidence" value="ECO:0007669"/>
    <property type="project" value="UniProtKB-KW"/>
</dbReference>
<dbReference type="AlphaFoldDB" id="A0AAW4ITG0"/>
<keyword evidence="3" id="KW-1185">Reference proteome</keyword>